<dbReference type="InterPro" id="IPR029052">
    <property type="entry name" value="Metallo-depent_PP-like"/>
</dbReference>
<dbReference type="SUPFAM" id="SSF49363">
    <property type="entry name" value="Purple acid phosphatase, N-terminal domain"/>
    <property type="match status" value="1"/>
</dbReference>
<dbReference type="AlphaFoldDB" id="A0AAE0FT45"/>
<feature type="domain" description="Purple acid phosphatase N-terminal" evidence="6">
    <location>
        <begin position="1"/>
        <end position="78"/>
    </location>
</feature>
<comment type="caution">
    <text evidence="7">The sequence shown here is derived from an EMBL/GenBank/DDBJ whole genome shotgun (WGS) entry which is preliminary data.</text>
</comment>
<dbReference type="EC" id="3.1.3.2" evidence="4"/>
<accession>A0AAE0FT45</accession>
<dbReference type="Gene3D" id="3.60.21.10">
    <property type="match status" value="1"/>
</dbReference>
<dbReference type="Pfam" id="PF00149">
    <property type="entry name" value="Metallophos"/>
    <property type="match status" value="1"/>
</dbReference>
<keyword evidence="8" id="KW-1185">Reference proteome</keyword>
<comment type="catalytic activity">
    <reaction evidence="4">
        <text>a phosphate monoester + H2O = an alcohol + phosphate</text>
        <dbReference type="Rhea" id="RHEA:15017"/>
        <dbReference type="ChEBI" id="CHEBI:15377"/>
        <dbReference type="ChEBI" id="CHEBI:30879"/>
        <dbReference type="ChEBI" id="CHEBI:43474"/>
        <dbReference type="ChEBI" id="CHEBI:67140"/>
        <dbReference type="EC" id="3.1.3.2"/>
    </reaction>
</comment>
<dbReference type="InterPro" id="IPR015914">
    <property type="entry name" value="PAPs_N"/>
</dbReference>
<evidence type="ECO:0000256" key="1">
    <source>
        <dbReference type="ARBA" id="ARBA00008723"/>
    </source>
</evidence>
<dbReference type="GO" id="GO:0003993">
    <property type="term" value="F:acid phosphatase activity"/>
    <property type="evidence" value="ECO:0007669"/>
    <property type="project" value="UniProtKB-EC"/>
</dbReference>
<dbReference type="InterPro" id="IPR004843">
    <property type="entry name" value="Calcineurin-like_PHP"/>
</dbReference>
<dbReference type="InterPro" id="IPR041792">
    <property type="entry name" value="MPP_PAP"/>
</dbReference>
<evidence type="ECO:0000259" key="5">
    <source>
        <dbReference type="Pfam" id="PF00149"/>
    </source>
</evidence>
<name>A0AAE0FT45_9CHLO</name>
<keyword evidence="3" id="KW-0325">Glycoprotein</keyword>
<dbReference type="EMBL" id="LGRX02013938">
    <property type="protein sequence ID" value="KAK3265404.1"/>
    <property type="molecule type" value="Genomic_DNA"/>
</dbReference>
<proteinExistence type="inferred from homology"/>
<evidence type="ECO:0000313" key="8">
    <source>
        <dbReference type="Proteomes" id="UP001190700"/>
    </source>
</evidence>
<keyword evidence="4" id="KW-0378">Hydrolase</keyword>
<evidence type="ECO:0000256" key="3">
    <source>
        <dbReference type="ARBA" id="ARBA00023180"/>
    </source>
</evidence>
<dbReference type="PANTHER" id="PTHR45867:SF3">
    <property type="entry name" value="ACID PHOSPHATASE TYPE 7"/>
    <property type="match status" value="1"/>
</dbReference>
<dbReference type="CDD" id="cd00839">
    <property type="entry name" value="MPP_PAPs"/>
    <property type="match status" value="1"/>
</dbReference>
<sequence>MAVAWYTQKKTSSSTVEYGVTASSLDQSASSPTPPVSYILLGGYHHVVKLVRLQPSTRYYYRCGDAHGGWSEVFSFKTAPDDKLTEFSLSIFGDMGYLGSAERPMKISTDGLVKNWSALPARQTLEKLKNEGSIDLIWHVGDIGYIDDAFAHHPVEFTYEKVYNEYMNWIQNLTAVLPYMVSPGNHESECHSPACIVELRFNALRNFSAFNKRWHMPSQESGGVLNMWYSYNYGAVHFVSINTETDFPGAEETDTGDSHLKFMPAGHFAPNGTYLKWLEADLKAANESRANGGPNWIIVGGHRPHGVVKACCAAMFEKYGVDMYFNGHAHNYVRSLPSNGVTVERHHKLNHYHNAQGTVWITSGAAGSDETTYVVDVDEASGKAKPRATNKISKTEFAPGYTAPVGAEVSDVTTKAMSIGVLTVKNQSMLQWKLYSATSGEVLDELSVTKSS</sequence>
<dbReference type="GO" id="GO:0046872">
    <property type="term" value="F:metal ion binding"/>
    <property type="evidence" value="ECO:0007669"/>
    <property type="project" value="InterPro"/>
</dbReference>
<evidence type="ECO:0000259" key="6">
    <source>
        <dbReference type="Pfam" id="PF16656"/>
    </source>
</evidence>
<dbReference type="InterPro" id="IPR008963">
    <property type="entry name" value="Purple_acid_Pase-like_N"/>
</dbReference>
<dbReference type="PANTHER" id="PTHR45867">
    <property type="entry name" value="PURPLE ACID PHOSPHATASE"/>
    <property type="match status" value="1"/>
</dbReference>
<comment type="similarity">
    <text evidence="1 4">Belongs to the metallophosphoesterase superfamily. Purple acid phosphatase family.</text>
</comment>
<dbReference type="SUPFAM" id="SSF56300">
    <property type="entry name" value="Metallo-dependent phosphatases"/>
    <property type="match status" value="1"/>
</dbReference>
<dbReference type="Gene3D" id="2.60.40.380">
    <property type="entry name" value="Purple acid phosphatase-like, N-terminal"/>
    <property type="match status" value="1"/>
</dbReference>
<evidence type="ECO:0000256" key="2">
    <source>
        <dbReference type="ARBA" id="ARBA00022729"/>
    </source>
</evidence>
<dbReference type="Pfam" id="PF16656">
    <property type="entry name" value="Pur_ac_phosph_N"/>
    <property type="match status" value="1"/>
</dbReference>
<feature type="domain" description="Calcineurin-like phosphoesterase" evidence="5">
    <location>
        <begin position="121"/>
        <end position="332"/>
    </location>
</feature>
<gene>
    <name evidence="7" type="ORF">CYMTET_25909</name>
</gene>
<protein>
    <recommendedName>
        <fullName evidence="4">Purple acid phosphatase</fullName>
        <ecNumber evidence="4">3.1.3.2</ecNumber>
    </recommendedName>
</protein>
<evidence type="ECO:0000256" key="4">
    <source>
        <dbReference type="RuleBase" id="RU361203"/>
    </source>
</evidence>
<reference evidence="7 8" key="1">
    <citation type="journal article" date="2015" name="Genome Biol. Evol.">
        <title>Comparative Genomics of a Bacterivorous Green Alga Reveals Evolutionary Causalities and Consequences of Phago-Mixotrophic Mode of Nutrition.</title>
        <authorList>
            <person name="Burns J.A."/>
            <person name="Paasch A."/>
            <person name="Narechania A."/>
            <person name="Kim E."/>
        </authorList>
    </citation>
    <scope>NUCLEOTIDE SEQUENCE [LARGE SCALE GENOMIC DNA]</scope>
    <source>
        <strain evidence="7 8">PLY_AMNH</strain>
    </source>
</reference>
<evidence type="ECO:0000313" key="7">
    <source>
        <dbReference type="EMBL" id="KAK3265404.1"/>
    </source>
</evidence>
<organism evidence="7 8">
    <name type="scientific">Cymbomonas tetramitiformis</name>
    <dbReference type="NCBI Taxonomy" id="36881"/>
    <lineage>
        <taxon>Eukaryota</taxon>
        <taxon>Viridiplantae</taxon>
        <taxon>Chlorophyta</taxon>
        <taxon>Pyramimonadophyceae</taxon>
        <taxon>Pyramimonadales</taxon>
        <taxon>Pyramimonadaceae</taxon>
        <taxon>Cymbomonas</taxon>
    </lineage>
</organism>
<keyword evidence="2" id="KW-0732">Signal</keyword>
<dbReference type="Proteomes" id="UP001190700">
    <property type="component" value="Unassembled WGS sequence"/>
</dbReference>